<protein>
    <submittedName>
        <fullName evidence="4">Prepilin peptidase</fullName>
        <ecNumber evidence="4">3.4.23.43</ecNumber>
    </submittedName>
</protein>
<reference evidence="5" key="1">
    <citation type="journal article" date="2019" name="Int. J. Syst. Evol. Microbiol.">
        <title>The Global Catalogue of Microorganisms (GCM) 10K type strain sequencing project: providing services to taxonomists for standard genome sequencing and annotation.</title>
        <authorList>
            <consortium name="The Broad Institute Genomics Platform"/>
            <consortium name="The Broad Institute Genome Sequencing Center for Infectious Disease"/>
            <person name="Wu L."/>
            <person name="Ma J."/>
        </authorList>
    </citation>
    <scope>NUCLEOTIDE SEQUENCE [LARGE SCALE GENOMIC DNA]</scope>
    <source>
        <strain evidence="5">JCM 31202</strain>
    </source>
</reference>
<feature type="transmembrane region" description="Helical" evidence="2">
    <location>
        <begin position="107"/>
        <end position="127"/>
    </location>
</feature>
<dbReference type="EMBL" id="JBHTJA010000013">
    <property type="protein sequence ID" value="MFD0900769.1"/>
    <property type="molecule type" value="Genomic_DNA"/>
</dbReference>
<dbReference type="PANTHER" id="PTHR30487">
    <property type="entry name" value="TYPE 4 PREPILIN-LIKE PROTEINS LEADER PEPTIDE-PROCESSING ENZYME"/>
    <property type="match status" value="1"/>
</dbReference>
<dbReference type="InterPro" id="IPR000045">
    <property type="entry name" value="Prepilin_IV_endopep_pep"/>
</dbReference>
<gene>
    <name evidence="4" type="ORF">ACFQ11_10235</name>
</gene>
<feature type="transmembrane region" description="Helical" evidence="2">
    <location>
        <begin position="30"/>
        <end position="49"/>
    </location>
</feature>
<keyword evidence="5" id="KW-1185">Reference proteome</keyword>
<accession>A0ABW3EKA8</accession>
<evidence type="ECO:0000259" key="3">
    <source>
        <dbReference type="Pfam" id="PF01478"/>
    </source>
</evidence>
<dbReference type="EC" id="3.4.23.43" evidence="4"/>
<keyword evidence="2" id="KW-1133">Transmembrane helix</keyword>
<feature type="transmembrane region" description="Helical" evidence="2">
    <location>
        <begin position="80"/>
        <end position="100"/>
    </location>
</feature>
<feature type="transmembrane region" description="Helical" evidence="2">
    <location>
        <begin position="56"/>
        <end position="74"/>
    </location>
</feature>
<dbReference type="Proteomes" id="UP001596972">
    <property type="component" value="Unassembled WGS sequence"/>
</dbReference>
<comment type="caution">
    <text evidence="4">The sequence shown here is derived from an EMBL/GenBank/DDBJ whole genome shotgun (WGS) entry which is preliminary data.</text>
</comment>
<dbReference type="InterPro" id="IPR050882">
    <property type="entry name" value="Prepilin_peptidase/N-MTase"/>
</dbReference>
<comment type="similarity">
    <text evidence="1">Belongs to the peptidase A24 family.</text>
</comment>
<keyword evidence="2" id="KW-0812">Transmembrane</keyword>
<proteinExistence type="inferred from homology"/>
<dbReference type="GO" id="GO:0004190">
    <property type="term" value="F:aspartic-type endopeptidase activity"/>
    <property type="evidence" value="ECO:0007669"/>
    <property type="project" value="UniProtKB-EC"/>
</dbReference>
<name>A0ABW3EKA8_9ACTN</name>
<sequence>MALVPLGFVAGRLAAPLAEPYVGDVPAGDRTALGAVTALVFGVLGFAVGLEPVLPALLYVALVGTLLAFVDVHVKRLPDGFTLPSYAIVPTLLAAAAPFTADGTRHFAHALAGMAALFLLYAVPAFVKPSWLGLGDVKLAGVLGLCLGWFGLETWLAAVLLTYLLSGVLNAGIMIVRRSPRREFAYGPYMLAGALGAAVLA</sequence>
<evidence type="ECO:0000256" key="2">
    <source>
        <dbReference type="SAM" id="Phobius"/>
    </source>
</evidence>
<evidence type="ECO:0000313" key="4">
    <source>
        <dbReference type="EMBL" id="MFD0900769.1"/>
    </source>
</evidence>
<dbReference type="Gene3D" id="1.20.120.1220">
    <property type="match status" value="1"/>
</dbReference>
<organism evidence="4 5">
    <name type="scientific">Actinomadura sediminis</name>
    <dbReference type="NCBI Taxonomy" id="1038904"/>
    <lineage>
        <taxon>Bacteria</taxon>
        <taxon>Bacillati</taxon>
        <taxon>Actinomycetota</taxon>
        <taxon>Actinomycetes</taxon>
        <taxon>Streptosporangiales</taxon>
        <taxon>Thermomonosporaceae</taxon>
        <taxon>Actinomadura</taxon>
    </lineage>
</organism>
<dbReference type="Pfam" id="PF01478">
    <property type="entry name" value="Peptidase_A24"/>
    <property type="match status" value="1"/>
</dbReference>
<evidence type="ECO:0000256" key="1">
    <source>
        <dbReference type="ARBA" id="ARBA00005801"/>
    </source>
</evidence>
<evidence type="ECO:0000313" key="5">
    <source>
        <dbReference type="Proteomes" id="UP001596972"/>
    </source>
</evidence>
<feature type="domain" description="Prepilin type IV endopeptidase peptidase" evidence="3">
    <location>
        <begin position="60"/>
        <end position="169"/>
    </location>
</feature>
<dbReference type="PANTHER" id="PTHR30487:SF0">
    <property type="entry name" value="PREPILIN LEADER PEPTIDASE_N-METHYLTRANSFERASE-RELATED"/>
    <property type="match status" value="1"/>
</dbReference>
<keyword evidence="4" id="KW-0378">Hydrolase</keyword>
<keyword evidence="2" id="KW-0472">Membrane</keyword>